<evidence type="ECO:0000256" key="1">
    <source>
        <dbReference type="ARBA" id="ARBA00022679"/>
    </source>
</evidence>
<evidence type="ECO:0000259" key="5">
    <source>
        <dbReference type="Pfam" id="PF07730"/>
    </source>
</evidence>
<dbReference type="SUPFAM" id="SSF55874">
    <property type="entry name" value="ATPase domain of HSP90 chaperone/DNA topoisomerase II/histidine kinase"/>
    <property type="match status" value="1"/>
</dbReference>
<dbReference type="Proteomes" id="UP001226160">
    <property type="component" value="Unassembled WGS sequence"/>
</dbReference>
<keyword evidence="4" id="KW-0812">Transmembrane</keyword>
<dbReference type="PANTHER" id="PTHR24421">
    <property type="entry name" value="NITRATE/NITRITE SENSOR PROTEIN NARX-RELATED"/>
    <property type="match status" value="1"/>
</dbReference>
<sequence length="375" mass="41275">MNRSDSFRRTDFISASVSLLFLAPLMVWVYTAPQLSTGDKAWVTVCVGSFAAFYSFAFGSLDYFPRGWDRQPRVLLRWSVLLAIALTTAPVISIGVANFAPFLAAMLGFTLPLKKSLPIVVATGVIGASAVWLWAPQNPIWPAVFLFGIPLVLVVLGAFIQYEESRDELRHKLDLAQQREDIATDVHDLLGHSLTVINLKSEVARRAIDSNPEQARQELNEISELSRTGLAEVRSTVTRMRTPTFAGELQAARRALETKEITAHLPEPLTTPSAHDSVFSWALRELTTNVLRHSGATECWISITNTKLQVKDNGCGFQCQWTHTKGGLSGLRDRIEAAGGRLIIQRKEGLSTVLVSMSDDNTLIDNGAVTEESTP</sequence>
<comment type="caution">
    <text evidence="6">The sequence shown here is derived from an EMBL/GenBank/DDBJ whole genome shotgun (WGS) entry which is preliminary data.</text>
</comment>
<dbReference type="CDD" id="cd16917">
    <property type="entry name" value="HATPase_UhpB-NarQ-NarX-like"/>
    <property type="match status" value="1"/>
</dbReference>
<feature type="transmembrane region" description="Helical" evidence="4">
    <location>
        <begin position="81"/>
        <end position="104"/>
    </location>
</feature>
<name>A0AAP4BS65_9CORY</name>
<dbReference type="InterPro" id="IPR011712">
    <property type="entry name" value="Sig_transdc_His_kin_sub3_dim/P"/>
</dbReference>
<feature type="transmembrane region" description="Helical" evidence="4">
    <location>
        <begin position="140"/>
        <end position="162"/>
    </location>
</feature>
<dbReference type="Gene3D" id="3.30.565.10">
    <property type="entry name" value="Histidine kinase-like ATPase, C-terminal domain"/>
    <property type="match status" value="1"/>
</dbReference>
<feature type="transmembrane region" description="Helical" evidence="4">
    <location>
        <begin position="116"/>
        <end position="134"/>
    </location>
</feature>
<evidence type="ECO:0000313" key="6">
    <source>
        <dbReference type="EMBL" id="MDK4325439.1"/>
    </source>
</evidence>
<dbReference type="PANTHER" id="PTHR24421:SF63">
    <property type="entry name" value="SENSOR HISTIDINE KINASE DESK"/>
    <property type="match status" value="1"/>
</dbReference>
<dbReference type="Gene3D" id="1.20.5.1930">
    <property type="match status" value="1"/>
</dbReference>
<dbReference type="InterPro" id="IPR036890">
    <property type="entry name" value="HATPase_C_sf"/>
</dbReference>
<keyword evidence="2 6" id="KW-0418">Kinase</keyword>
<keyword evidence="3" id="KW-0902">Two-component regulatory system</keyword>
<organism evidence="6 7">
    <name type="scientific">Corynebacterium propinquum</name>
    <dbReference type="NCBI Taxonomy" id="43769"/>
    <lineage>
        <taxon>Bacteria</taxon>
        <taxon>Bacillati</taxon>
        <taxon>Actinomycetota</taxon>
        <taxon>Actinomycetes</taxon>
        <taxon>Mycobacteriales</taxon>
        <taxon>Corynebacteriaceae</taxon>
        <taxon>Corynebacterium</taxon>
    </lineage>
</organism>
<dbReference type="Pfam" id="PF07730">
    <property type="entry name" value="HisKA_3"/>
    <property type="match status" value="1"/>
</dbReference>
<dbReference type="GO" id="GO:0046983">
    <property type="term" value="F:protein dimerization activity"/>
    <property type="evidence" value="ECO:0007669"/>
    <property type="project" value="InterPro"/>
</dbReference>
<evidence type="ECO:0000256" key="3">
    <source>
        <dbReference type="ARBA" id="ARBA00023012"/>
    </source>
</evidence>
<feature type="transmembrane region" description="Helical" evidence="4">
    <location>
        <begin position="42"/>
        <end position="61"/>
    </location>
</feature>
<evidence type="ECO:0000256" key="4">
    <source>
        <dbReference type="SAM" id="Phobius"/>
    </source>
</evidence>
<dbReference type="AlphaFoldDB" id="A0AAP4BS65"/>
<dbReference type="InterPro" id="IPR050482">
    <property type="entry name" value="Sensor_HK_TwoCompSys"/>
</dbReference>
<dbReference type="GO" id="GO:0016020">
    <property type="term" value="C:membrane"/>
    <property type="evidence" value="ECO:0007669"/>
    <property type="project" value="InterPro"/>
</dbReference>
<keyword evidence="4" id="KW-0472">Membrane</keyword>
<keyword evidence="1" id="KW-0808">Transferase</keyword>
<evidence type="ECO:0000256" key="2">
    <source>
        <dbReference type="ARBA" id="ARBA00022777"/>
    </source>
</evidence>
<evidence type="ECO:0000313" key="7">
    <source>
        <dbReference type="Proteomes" id="UP001226160"/>
    </source>
</evidence>
<proteinExistence type="predicted"/>
<feature type="transmembrane region" description="Helical" evidence="4">
    <location>
        <begin position="12"/>
        <end position="30"/>
    </location>
</feature>
<keyword evidence="4" id="KW-1133">Transmembrane helix</keyword>
<gene>
    <name evidence="6" type="ORF">QPX54_02775</name>
</gene>
<dbReference type="RefSeq" id="WP_018119576.1">
    <property type="nucleotide sequence ID" value="NZ_CABIYR010000002.1"/>
</dbReference>
<dbReference type="GO" id="GO:0000155">
    <property type="term" value="F:phosphorelay sensor kinase activity"/>
    <property type="evidence" value="ECO:0007669"/>
    <property type="project" value="InterPro"/>
</dbReference>
<feature type="domain" description="Signal transduction histidine kinase subgroup 3 dimerisation and phosphoacceptor" evidence="5">
    <location>
        <begin position="179"/>
        <end position="243"/>
    </location>
</feature>
<dbReference type="GeneID" id="64187250"/>
<reference evidence="6" key="1">
    <citation type="submission" date="2023-05" db="EMBL/GenBank/DDBJ databases">
        <title>Metabolic capabilities are highly conserved among human nasal-associated Corynebacterium species in pangenomic analyses.</title>
        <authorList>
            <person name="Tran T.H."/>
            <person name="Roberts A.Q."/>
            <person name="Escapa I.F."/>
            <person name="Gao W."/>
            <person name="Conlan S."/>
            <person name="Kong H."/>
            <person name="Segre J.A."/>
            <person name="Kelly M.S."/>
            <person name="Lemon K.P."/>
        </authorList>
    </citation>
    <scope>NUCLEOTIDE SEQUENCE</scope>
    <source>
        <strain evidence="6">KPL2654</strain>
    </source>
</reference>
<protein>
    <submittedName>
        <fullName evidence="6">Sensor histidine kinase</fullName>
    </submittedName>
</protein>
<accession>A0AAP4BS65</accession>
<dbReference type="EMBL" id="JASNVP010000002">
    <property type="protein sequence ID" value="MDK4325439.1"/>
    <property type="molecule type" value="Genomic_DNA"/>
</dbReference>